<evidence type="ECO:0000256" key="1">
    <source>
        <dbReference type="SAM" id="MobiDB-lite"/>
    </source>
</evidence>
<dbReference type="Ensembl" id="ENSFTIT00000008117.1">
    <property type="protein sequence ID" value="ENSFTIP00000007781.1"/>
    <property type="gene ID" value="ENSFTIG00000005283.1"/>
</dbReference>
<dbReference type="Proteomes" id="UP000694562">
    <property type="component" value="Unplaced"/>
</dbReference>
<sequence length="123" mass="13867">MRLARKKNSLILFATLKLEDLSSLQDHKTSSKVARYQNFISNCITVIPLRLLQVGTYVSRGRLSSFLHDSCRDEEEAPRQPLARSEGMRASPPLLSHPDRATGRQRLKGRRHRSPSRGAGCGR</sequence>
<accession>A0A8C4U9M1</accession>
<proteinExistence type="predicted"/>
<reference evidence="2" key="1">
    <citation type="submission" date="2025-08" db="UniProtKB">
        <authorList>
            <consortium name="Ensembl"/>
        </authorList>
    </citation>
    <scope>IDENTIFICATION</scope>
</reference>
<organism evidence="2 3">
    <name type="scientific">Falco tinnunculus</name>
    <name type="common">Common kestrel</name>
    <dbReference type="NCBI Taxonomy" id="100819"/>
    <lineage>
        <taxon>Eukaryota</taxon>
        <taxon>Metazoa</taxon>
        <taxon>Chordata</taxon>
        <taxon>Craniata</taxon>
        <taxon>Vertebrata</taxon>
        <taxon>Euteleostomi</taxon>
        <taxon>Archelosauria</taxon>
        <taxon>Archosauria</taxon>
        <taxon>Dinosauria</taxon>
        <taxon>Saurischia</taxon>
        <taxon>Theropoda</taxon>
        <taxon>Coelurosauria</taxon>
        <taxon>Aves</taxon>
        <taxon>Neognathae</taxon>
        <taxon>Neoaves</taxon>
        <taxon>Telluraves</taxon>
        <taxon>Australaves</taxon>
        <taxon>Falconiformes</taxon>
        <taxon>Falconidae</taxon>
        <taxon>Falco</taxon>
    </lineage>
</organism>
<evidence type="ECO:0000313" key="3">
    <source>
        <dbReference type="Proteomes" id="UP000694562"/>
    </source>
</evidence>
<dbReference type="AlphaFoldDB" id="A0A8C4U9M1"/>
<name>A0A8C4U9M1_FALTI</name>
<feature type="compositionally biased region" description="Basic residues" evidence="1">
    <location>
        <begin position="103"/>
        <end position="115"/>
    </location>
</feature>
<keyword evidence="3" id="KW-1185">Reference proteome</keyword>
<evidence type="ECO:0000313" key="2">
    <source>
        <dbReference type="Ensembl" id="ENSFTIP00000007781.1"/>
    </source>
</evidence>
<protein>
    <submittedName>
        <fullName evidence="2">Uncharacterized protein</fullName>
    </submittedName>
</protein>
<reference evidence="2" key="2">
    <citation type="submission" date="2025-09" db="UniProtKB">
        <authorList>
            <consortium name="Ensembl"/>
        </authorList>
    </citation>
    <scope>IDENTIFICATION</scope>
</reference>
<feature type="region of interest" description="Disordered" evidence="1">
    <location>
        <begin position="69"/>
        <end position="123"/>
    </location>
</feature>